<dbReference type="VEuPathDB" id="ToxoDB:CSUI_000963"/>
<organism evidence="2 3">
    <name type="scientific">Cystoisospora suis</name>
    <dbReference type="NCBI Taxonomy" id="483139"/>
    <lineage>
        <taxon>Eukaryota</taxon>
        <taxon>Sar</taxon>
        <taxon>Alveolata</taxon>
        <taxon>Apicomplexa</taxon>
        <taxon>Conoidasida</taxon>
        <taxon>Coccidia</taxon>
        <taxon>Eucoccidiorida</taxon>
        <taxon>Eimeriorina</taxon>
        <taxon>Sarcocystidae</taxon>
        <taxon>Cystoisospora</taxon>
    </lineage>
</organism>
<feature type="compositionally biased region" description="Polar residues" evidence="1">
    <location>
        <begin position="500"/>
        <end position="514"/>
    </location>
</feature>
<sequence>MKQQASSPEGALFIPSATRCNVVPAGAQRAHVLSQAKSTFVQAGVFGDRGSKQMVAQRLTQTAHLCDVSSVAGGRLASTYSCSIVDQQHASTAEVSSVSTTASSTSLRTLMDAPKTLSSSTQSSQSRQEKPLQQPQQLARGFVVPPSTPSQKGAVALQASPQVASPASVATVRQVDQGTCESVDSRFSIPQPKSPKAVKVHSNADEGSTGGDAQQMPRRMPIPGVPIPPENTLIILDYDDTLLPTNWAAVQNRVALNDPVPPELLAPLAELSDIAIQTIDACLRAAMVVIVTNASVEWVSRSGEKFIPDILRHVQSQGIEIISARDRLQSTGLPQRRWKTRVFEEIINDVFGDRLRDGTECSVISIGDGDGEREACLEMCRTLGVSEWFFKSLKLLAQPTCSQLISEHMLIQQAFTDIMKVRQSLDMAILDYKNNSGEQATPPGQQQSSALSSPCTNGSPAARPLPLTPPSVAAGMLATPNVGGAAGATTLGSLHRAPSVCTSAGRPSSGTTVVTPPGSRLGGETTDVEATWNRGSSATLCQKHTVLKAAEPLPNTDAFVDLISDQLKSQHEPTMGAAVSMTLPRSNTFTSGGSTLAEKVKLLRR</sequence>
<evidence type="ECO:0000256" key="1">
    <source>
        <dbReference type="SAM" id="MobiDB-lite"/>
    </source>
</evidence>
<dbReference type="RefSeq" id="XP_067926854.1">
    <property type="nucleotide sequence ID" value="XM_068061169.1"/>
</dbReference>
<feature type="region of interest" description="Disordered" evidence="1">
    <location>
        <begin position="434"/>
        <end position="472"/>
    </location>
</feature>
<protein>
    <submittedName>
        <fullName evidence="2">Uncharacterized protein</fullName>
    </submittedName>
</protein>
<dbReference type="PANTHER" id="PTHR38899">
    <property type="entry name" value="DOMAIN OOKINETE PROTEIN, PUTATIVE-RELATED"/>
    <property type="match status" value="1"/>
</dbReference>
<accession>A0A2C6LE81</accession>
<evidence type="ECO:0000313" key="2">
    <source>
        <dbReference type="EMBL" id="PHJ25182.1"/>
    </source>
</evidence>
<feature type="region of interest" description="Disordered" evidence="1">
    <location>
        <begin position="111"/>
        <end position="137"/>
    </location>
</feature>
<feature type="region of interest" description="Disordered" evidence="1">
    <location>
        <begin position="183"/>
        <end position="218"/>
    </location>
</feature>
<reference evidence="2 3" key="1">
    <citation type="journal article" date="2017" name="Int. J. Parasitol.">
        <title>The genome of the protozoan parasite Cystoisospora suis and a reverse vaccinology approach to identify vaccine candidates.</title>
        <authorList>
            <person name="Palmieri N."/>
            <person name="Shrestha A."/>
            <person name="Ruttkowski B."/>
            <person name="Beck T."/>
            <person name="Vogl C."/>
            <person name="Tomley F."/>
            <person name="Blake D.P."/>
            <person name="Joachim A."/>
        </authorList>
    </citation>
    <scope>NUCLEOTIDE SEQUENCE [LARGE SCALE GENOMIC DNA]</scope>
    <source>
        <strain evidence="2 3">Wien I</strain>
    </source>
</reference>
<comment type="caution">
    <text evidence="2">The sequence shown here is derived from an EMBL/GenBank/DDBJ whole genome shotgun (WGS) entry which is preliminary data.</text>
</comment>
<dbReference type="EMBL" id="MIGC01000378">
    <property type="protein sequence ID" value="PHJ25182.1"/>
    <property type="molecule type" value="Genomic_DNA"/>
</dbReference>
<dbReference type="OrthoDB" id="166018at2759"/>
<name>A0A2C6LE81_9APIC</name>
<dbReference type="GeneID" id="94424380"/>
<keyword evidence="3" id="KW-1185">Reference proteome</keyword>
<dbReference type="AlphaFoldDB" id="A0A2C6LE81"/>
<dbReference type="Proteomes" id="UP000221165">
    <property type="component" value="Unassembled WGS sequence"/>
</dbReference>
<feature type="compositionally biased region" description="Polar residues" evidence="1">
    <location>
        <begin position="434"/>
        <end position="459"/>
    </location>
</feature>
<evidence type="ECO:0000313" key="3">
    <source>
        <dbReference type="Proteomes" id="UP000221165"/>
    </source>
</evidence>
<feature type="region of interest" description="Disordered" evidence="1">
    <location>
        <begin position="498"/>
        <end position="523"/>
    </location>
</feature>
<proteinExistence type="predicted"/>
<dbReference type="PANTHER" id="PTHR38899:SF1">
    <property type="entry name" value="PROTEIN KINASE"/>
    <property type="match status" value="1"/>
</dbReference>
<gene>
    <name evidence="2" type="ORF">CSUI_000963</name>
</gene>